<dbReference type="EMBL" id="MT143896">
    <property type="protein sequence ID" value="QJH92497.1"/>
    <property type="molecule type" value="Genomic_DNA"/>
</dbReference>
<accession>A0A6M3X4V7</accession>
<sequence length="92" mass="10434">MGDMAERVPMDYIRISVADNGLILAYDDPEIRAQNRKSDSEWQDPERQRVYDTPEALLADLATLIPGLTKQEKSSKDEFDDAVSEAFNKVDN</sequence>
<reference evidence="2" key="1">
    <citation type="submission" date="2020-03" db="EMBL/GenBank/DDBJ databases">
        <title>The deep terrestrial virosphere.</title>
        <authorList>
            <person name="Holmfeldt K."/>
            <person name="Nilsson E."/>
            <person name="Simone D."/>
            <person name="Lopez-Fernandez M."/>
            <person name="Wu X."/>
            <person name="de Brujin I."/>
            <person name="Lundin D."/>
            <person name="Andersson A."/>
            <person name="Bertilsson S."/>
            <person name="Dopson M."/>
        </authorList>
    </citation>
    <scope>NUCLEOTIDE SEQUENCE</scope>
    <source>
        <strain evidence="1">MM171A00102</strain>
        <strain evidence="2">MM171B00096</strain>
    </source>
</reference>
<gene>
    <name evidence="1" type="ORF">MM171A00102_0038</name>
    <name evidence="2" type="ORF">MM171B00096_0059</name>
</gene>
<name>A0A6M3X4V7_9ZZZZ</name>
<proteinExistence type="predicted"/>
<dbReference type="EMBL" id="MT143709">
    <property type="protein sequence ID" value="QJB01479.1"/>
    <property type="molecule type" value="Genomic_DNA"/>
</dbReference>
<evidence type="ECO:0000313" key="2">
    <source>
        <dbReference type="EMBL" id="QJH92497.1"/>
    </source>
</evidence>
<protein>
    <submittedName>
        <fullName evidence="2">Uncharacterized protein</fullName>
    </submittedName>
</protein>
<organism evidence="2">
    <name type="scientific">viral metagenome</name>
    <dbReference type="NCBI Taxonomy" id="1070528"/>
    <lineage>
        <taxon>unclassified sequences</taxon>
        <taxon>metagenomes</taxon>
        <taxon>organismal metagenomes</taxon>
    </lineage>
</organism>
<dbReference type="AlphaFoldDB" id="A0A6M3X4V7"/>
<evidence type="ECO:0000313" key="1">
    <source>
        <dbReference type="EMBL" id="QJB01479.1"/>
    </source>
</evidence>